<dbReference type="EMBL" id="MDGQ01000005">
    <property type="protein sequence ID" value="OEJ99631.1"/>
    <property type="molecule type" value="Genomic_DNA"/>
</dbReference>
<dbReference type="PANTHER" id="PTHR39217">
    <property type="match status" value="1"/>
</dbReference>
<organism evidence="2 3">
    <name type="scientific">Roseivirga misakiensis</name>
    <dbReference type="NCBI Taxonomy" id="1563681"/>
    <lineage>
        <taxon>Bacteria</taxon>
        <taxon>Pseudomonadati</taxon>
        <taxon>Bacteroidota</taxon>
        <taxon>Cytophagia</taxon>
        <taxon>Cytophagales</taxon>
        <taxon>Roseivirgaceae</taxon>
        <taxon>Roseivirga</taxon>
    </lineage>
</organism>
<reference evidence="2 3" key="1">
    <citation type="submission" date="2016-08" db="EMBL/GenBank/DDBJ databases">
        <title>Draft genome of Fabibacter sp. strain SK-8.</title>
        <authorList>
            <person name="Wong S.-K."/>
            <person name="Hamasaki K."/>
            <person name="Yoshizawa S."/>
        </authorList>
    </citation>
    <scope>NUCLEOTIDE SEQUENCE [LARGE SCALE GENOMIC DNA]</scope>
    <source>
        <strain evidence="2 3">SK-8</strain>
    </source>
</reference>
<keyword evidence="3" id="KW-1185">Reference proteome</keyword>
<evidence type="ECO:0000259" key="1">
    <source>
        <dbReference type="Pfam" id="PF08443"/>
    </source>
</evidence>
<name>A0A1E5SKJ9_9BACT</name>
<evidence type="ECO:0000313" key="3">
    <source>
        <dbReference type="Proteomes" id="UP000095552"/>
    </source>
</evidence>
<feature type="domain" description="ATP-grasp fold RimK-type" evidence="1">
    <location>
        <begin position="168"/>
        <end position="272"/>
    </location>
</feature>
<dbReference type="SUPFAM" id="SSF56059">
    <property type="entry name" value="Glutathione synthetase ATP-binding domain-like"/>
    <property type="match status" value="1"/>
</dbReference>
<dbReference type="STRING" id="1563681.BFP71_08650"/>
<dbReference type="Gene3D" id="3.30.470.20">
    <property type="entry name" value="ATP-grasp fold, B domain"/>
    <property type="match status" value="1"/>
</dbReference>
<proteinExistence type="predicted"/>
<comment type="caution">
    <text evidence="2">The sequence shown here is derived from an EMBL/GenBank/DDBJ whole genome shotgun (WGS) entry which is preliminary data.</text>
</comment>
<dbReference type="InterPro" id="IPR053191">
    <property type="entry name" value="DcsG_Biosynth_Enzyme"/>
</dbReference>
<dbReference type="Pfam" id="PF08443">
    <property type="entry name" value="RimK"/>
    <property type="match status" value="1"/>
</dbReference>
<protein>
    <recommendedName>
        <fullName evidence="1">ATP-grasp fold RimK-type domain-containing protein</fullName>
    </recommendedName>
</protein>
<dbReference type="RefSeq" id="WP_069835093.1">
    <property type="nucleotide sequence ID" value="NZ_MDGQ01000005.1"/>
</dbReference>
<dbReference type="InterPro" id="IPR013651">
    <property type="entry name" value="ATP-grasp_RimK-type"/>
</dbReference>
<sequence length="296" mass="33750">MSHIYDFIVLTDDRYVNPTSQEDYVQNILLEDGLVVKALEQQGHRVGRKSWSDSDFDWSTTKAVIFRTTWDYFDRFEEWKTWLARVSDLTEMVNPYSLITWNMDKHYLGDLKAKGVNIPETRYIEIGDSTSLFKLQQETGWDNLILKPCISGASRHTYKLNSSNLNAHESIFQSLIAVEAMMLQPFQNNVVDKGEISLMVMGGQFTHAVLKVAKPGDFRVQDDFGGTVHAYEPSREEMAFAEKAVAACSPQPKYARVDIIRDNNGELAVIELELIEPELWFRMNPNAAEVLAKAIG</sequence>
<dbReference type="OrthoDB" id="3373978at2"/>
<dbReference type="Proteomes" id="UP000095552">
    <property type="component" value="Unassembled WGS sequence"/>
</dbReference>
<gene>
    <name evidence="2" type="ORF">BFP71_08650</name>
</gene>
<evidence type="ECO:0000313" key="2">
    <source>
        <dbReference type="EMBL" id="OEJ99631.1"/>
    </source>
</evidence>
<dbReference type="AlphaFoldDB" id="A0A1E5SKJ9"/>
<dbReference type="PANTHER" id="PTHR39217:SF1">
    <property type="entry name" value="GLUTATHIONE SYNTHETASE"/>
    <property type="match status" value="1"/>
</dbReference>
<accession>A0A1E5SKJ9</accession>